<organism evidence="2 3">
    <name type="scientific">Halorubrum ezzemoulense</name>
    <name type="common">Halorubrum chaoviator</name>
    <dbReference type="NCBI Taxonomy" id="337243"/>
    <lineage>
        <taxon>Archaea</taxon>
        <taxon>Methanobacteriati</taxon>
        <taxon>Methanobacteriota</taxon>
        <taxon>Stenosarchaea group</taxon>
        <taxon>Halobacteria</taxon>
        <taxon>Halobacteriales</taxon>
        <taxon>Haloferacaceae</taxon>
        <taxon>Halorubrum</taxon>
    </lineage>
</organism>
<feature type="region of interest" description="Disordered" evidence="1">
    <location>
        <begin position="1"/>
        <end position="23"/>
    </location>
</feature>
<dbReference type="Proteomes" id="UP000215731">
    <property type="component" value="Unassembled WGS sequence"/>
</dbReference>
<protein>
    <submittedName>
        <fullName evidence="2">Phosphoesterase</fullName>
    </submittedName>
</protein>
<name>A0A256J027_HALEZ</name>
<evidence type="ECO:0000313" key="3">
    <source>
        <dbReference type="Proteomes" id="UP000215731"/>
    </source>
</evidence>
<feature type="compositionally biased region" description="Basic and acidic residues" evidence="1">
    <location>
        <begin position="47"/>
        <end position="90"/>
    </location>
</feature>
<evidence type="ECO:0000256" key="1">
    <source>
        <dbReference type="SAM" id="MobiDB-lite"/>
    </source>
</evidence>
<feature type="non-terminal residue" evidence="2">
    <location>
        <position position="1"/>
    </location>
</feature>
<accession>A0A256J027</accession>
<proteinExistence type="predicted"/>
<reference evidence="2 3" key="1">
    <citation type="journal article" date="2014" name="Front. Microbiol.">
        <title>Population and genomic analysis of the genus Halorubrum.</title>
        <authorList>
            <person name="Fullmer M.S."/>
            <person name="Soucy S.M."/>
            <person name="Swithers K.S."/>
            <person name="Makkay A.M."/>
            <person name="Wheeler R."/>
            <person name="Ventosa A."/>
            <person name="Gogarten J.P."/>
            <person name="Papke R.T."/>
        </authorList>
    </citation>
    <scope>NUCLEOTIDE SEQUENCE [LARGE SCALE GENOMIC DNA]</scope>
    <source>
        <strain evidence="2 3">Ga36</strain>
    </source>
</reference>
<feature type="region of interest" description="Disordered" evidence="1">
    <location>
        <begin position="42"/>
        <end position="90"/>
    </location>
</feature>
<sequence>YGKALSGSDVQQMEGLEGKEFDEETEKLLGLEDIESALEQIDTVADDDLRTDETRDGDAARDVDLAKQEAATREADRDIELEAESERPSD</sequence>
<comment type="caution">
    <text evidence="2">The sequence shown here is derived from an EMBL/GenBank/DDBJ whole genome shotgun (WGS) entry which is preliminary data.</text>
</comment>
<dbReference type="AlphaFoldDB" id="A0A256J027"/>
<dbReference type="EMBL" id="NHOZ01000102">
    <property type="protein sequence ID" value="OYR62145.1"/>
    <property type="molecule type" value="Genomic_DNA"/>
</dbReference>
<gene>
    <name evidence="2" type="ORF">DJ80_10910</name>
</gene>
<evidence type="ECO:0000313" key="2">
    <source>
        <dbReference type="EMBL" id="OYR62145.1"/>
    </source>
</evidence>